<dbReference type="RefSeq" id="WP_062544428.1">
    <property type="nucleotide sequence ID" value="NZ_CP012643.1"/>
</dbReference>
<dbReference type="InterPro" id="IPR038731">
    <property type="entry name" value="RgtA/B/C-like"/>
</dbReference>
<accession>A0A0P0CR41</accession>
<keyword evidence="5 8" id="KW-0812">Transmembrane</keyword>
<dbReference type="EMBL" id="CP012643">
    <property type="protein sequence ID" value="ALI99901.1"/>
    <property type="molecule type" value="Genomic_DNA"/>
</dbReference>
<evidence type="ECO:0000256" key="6">
    <source>
        <dbReference type="ARBA" id="ARBA00022989"/>
    </source>
</evidence>
<dbReference type="PANTHER" id="PTHR33908:SF11">
    <property type="entry name" value="MEMBRANE PROTEIN"/>
    <property type="match status" value="1"/>
</dbReference>
<evidence type="ECO:0000259" key="9">
    <source>
        <dbReference type="Pfam" id="PF13231"/>
    </source>
</evidence>
<feature type="transmembrane region" description="Helical" evidence="8">
    <location>
        <begin position="107"/>
        <end position="127"/>
    </location>
</feature>
<feature type="transmembrane region" description="Helical" evidence="8">
    <location>
        <begin position="311"/>
        <end position="328"/>
    </location>
</feature>
<feature type="transmembrane region" description="Helical" evidence="8">
    <location>
        <begin position="360"/>
        <end position="380"/>
    </location>
</feature>
<dbReference type="PANTHER" id="PTHR33908">
    <property type="entry name" value="MANNOSYLTRANSFERASE YKCB-RELATED"/>
    <property type="match status" value="1"/>
</dbReference>
<keyword evidence="2" id="KW-1003">Cell membrane</keyword>
<name>A0A0P0CR41_9BACT</name>
<dbReference type="AlphaFoldDB" id="A0A0P0CR41"/>
<dbReference type="GO" id="GO:0016763">
    <property type="term" value="F:pentosyltransferase activity"/>
    <property type="evidence" value="ECO:0007669"/>
    <property type="project" value="TreeGrafter"/>
</dbReference>
<dbReference type="STRING" id="512763.DC20_14125"/>
<reference evidence="10 11" key="1">
    <citation type="submission" date="2015-08" db="EMBL/GenBank/DDBJ databases">
        <title>Complete genome sequence of Rufibacter tibetensis strain 1351t, a radiation-resistant bacterium from tibet plateau.</title>
        <authorList>
            <person name="Dai J."/>
        </authorList>
    </citation>
    <scope>NUCLEOTIDE SEQUENCE [LARGE SCALE GENOMIC DNA]</scope>
    <source>
        <strain evidence="10 11">1351</strain>
    </source>
</reference>
<sequence length="556" mass="64158">MFLFYKVASPVLAHESENTTFSRSVSTQRLTYYLTAFIIAAGVLVRLYHYIDNRSLWLDELYLGVSLIKMNFWELATQPLAYEQKAPLGYLWAVKTFVVLFGKGEMALRLFSLITGLASLFFFVPVARYFLKLWAALLALAILALASPVVYHSVEAKQYSVELFASILALYFFLRYHTRTDTMSLLKWGVAGAVLVWFSFSVIFVLAGIAFAVCLNELLKKNWNDLFRYVAAFSVWLCSFAAIYLIFMSKYKDSAWLIHFFENYYNAFPPFPPSSVSDLKWFPERAISILKYPMGQNALHLHLPYTYLIEHLRVFPFLLMVGGLVLLLKKNNLKFSILVFPVGLAFLAAGLKLFPFHERFILFLFPMFTLLTCYGAQAVVSYFSGKVTLKLFFALLLLIPALWNNTWEIIKPTYFLRSESNREALLFINKNYKEGDVVYVNWNMWQAYAYYKDAYNLKFNAIRGKDVKKISANKTEYIKNLASDFEKVKGHKRLLYLYNIYIRSDIGEFVGQPKWYFDESTVPGKVLEPSFERFGVKVDKGFNSIGAVVSIFELAP</sequence>
<dbReference type="GO" id="GO:0009103">
    <property type="term" value="P:lipopolysaccharide biosynthetic process"/>
    <property type="evidence" value="ECO:0007669"/>
    <property type="project" value="UniProtKB-ARBA"/>
</dbReference>
<evidence type="ECO:0000256" key="2">
    <source>
        <dbReference type="ARBA" id="ARBA00022475"/>
    </source>
</evidence>
<dbReference type="GO" id="GO:0005886">
    <property type="term" value="C:plasma membrane"/>
    <property type="evidence" value="ECO:0007669"/>
    <property type="project" value="UniProtKB-SubCell"/>
</dbReference>
<dbReference type="Pfam" id="PF13231">
    <property type="entry name" value="PMT_2"/>
    <property type="match status" value="1"/>
</dbReference>
<keyword evidence="3" id="KW-0328">Glycosyltransferase</keyword>
<feature type="transmembrane region" description="Helical" evidence="8">
    <location>
        <begin position="188"/>
        <end position="214"/>
    </location>
</feature>
<comment type="subcellular location">
    <subcellularLocation>
        <location evidence="1">Cell membrane</location>
        <topology evidence="1">Multi-pass membrane protein</topology>
    </subcellularLocation>
</comment>
<evidence type="ECO:0000256" key="3">
    <source>
        <dbReference type="ARBA" id="ARBA00022676"/>
    </source>
</evidence>
<dbReference type="OrthoDB" id="1491458at2"/>
<evidence type="ECO:0000313" key="11">
    <source>
        <dbReference type="Proteomes" id="UP000061382"/>
    </source>
</evidence>
<evidence type="ECO:0000256" key="1">
    <source>
        <dbReference type="ARBA" id="ARBA00004651"/>
    </source>
</evidence>
<feature type="transmembrane region" description="Helical" evidence="8">
    <location>
        <begin position="335"/>
        <end position="354"/>
    </location>
</feature>
<evidence type="ECO:0000313" key="10">
    <source>
        <dbReference type="EMBL" id="ALI99901.1"/>
    </source>
</evidence>
<feature type="transmembrane region" description="Helical" evidence="8">
    <location>
        <begin position="133"/>
        <end position="152"/>
    </location>
</feature>
<organism evidence="10 11">
    <name type="scientific">Rufibacter tibetensis</name>
    <dbReference type="NCBI Taxonomy" id="512763"/>
    <lineage>
        <taxon>Bacteria</taxon>
        <taxon>Pseudomonadati</taxon>
        <taxon>Bacteroidota</taxon>
        <taxon>Cytophagia</taxon>
        <taxon>Cytophagales</taxon>
        <taxon>Hymenobacteraceae</taxon>
        <taxon>Rufibacter</taxon>
    </lineage>
</organism>
<feature type="transmembrane region" description="Helical" evidence="8">
    <location>
        <begin position="387"/>
        <end position="403"/>
    </location>
</feature>
<evidence type="ECO:0000256" key="4">
    <source>
        <dbReference type="ARBA" id="ARBA00022679"/>
    </source>
</evidence>
<feature type="transmembrane region" description="Helical" evidence="8">
    <location>
        <begin position="159"/>
        <end position="176"/>
    </location>
</feature>
<dbReference type="PATRIC" id="fig|512763.3.peg.3100"/>
<keyword evidence="11" id="KW-1185">Reference proteome</keyword>
<feature type="transmembrane region" description="Helical" evidence="8">
    <location>
        <begin position="30"/>
        <end position="48"/>
    </location>
</feature>
<dbReference type="Proteomes" id="UP000061382">
    <property type="component" value="Chromosome"/>
</dbReference>
<proteinExistence type="predicted"/>
<feature type="transmembrane region" description="Helical" evidence="8">
    <location>
        <begin position="226"/>
        <end position="247"/>
    </location>
</feature>
<evidence type="ECO:0000256" key="5">
    <source>
        <dbReference type="ARBA" id="ARBA00022692"/>
    </source>
</evidence>
<evidence type="ECO:0000256" key="7">
    <source>
        <dbReference type="ARBA" id="ARBA00023136"/>
    </source>
</evidence>
<dbReference type="InterPro" id="IPR050297">
    <property type="entry name" value="LipidA_mod_glycosyltrf_83"/>
</dbReference>
<keyword evidence="7 8" id="KW-0472">Membrane</keyword>
<keyword evidence="6 8" id="KW-1133">Transmembrane helix</keyword>
<gene>
    <name evidence="10" type="ORF">DC20_14125</name>
</gene>
<keyword evidence="4" id="KW-0808">Transferase</keyword>
<protein>
    <recommendedName>
        <fullName evidence="9">Glycosyltransferase RgtA/B/C/D-like domain-containing protein</fullName>
    </recommendedName>
</protein>
<evidence type="ECO:0000256" key="8">
    <source>
        <dbReference type="SAM" id="Phobius"/>
    </source>
</evidence>
<dbReference type="KEGG" id="rti:DC20_14125"/>
<feature type="domain" description="Glycosyltransferase RgtA/B/C/D-like" evidence="9">
    <location>
        <begin position="86"/>
        <end position="234"/>
    </location>
</feature>